<dbReference type="EMBL" id="FXTC01000002">
    <property type="protein sequence ID" value="SMO51116.1"/>
    <property type="molecule type" value="Genomic_DNA"/>
</dbReference>
<keyword evidence="1" id="KW-1133">Transmembrane helix</keyword>
<protein>
    <submittedName>
        <fullName evidence="2">Uncharacterized protein</fullName>
    </submittedName>
</protein>
<feature type="transmembrane region" description="Helical" evidence="1">
    <location>
        <begin position="25"/>
        <end position="45"/>
    </location>
</feature>
<name>A0A521BVC7_9FLAO</name>
<feature type="transmembrane region" description="Helical" evidence="1">
    <location>
        <begin position="108"/>
        <end position="131"/>
    </location>
</feature>
<sequence>MKYFLFIPFMIYQFLKKRNKTDSDAYMNSILILYIYTFLYTFFLIPQSVDFVFIIINKISGSLGFSTNNRLVKYVFFIILTIPFFAFIRKKRLDTIKFNDFEYKIAYVLTGFILWFPIALFIFLLIKLLLID</sequence>
<keyword evidence="1" id="KW-0472">Membrane</keyword>
<evidence type="ECO:0000313" key="2">
    <source>
        <dbReference type="EMBL" id="SMO51116.1"/>
    </source>
</evidence>
<evidence type="ECO:0000313" key="3">
    <source>
        <dbReference type="Proteomes" id="UP000316916"/>
    </source>
</evidence>
<keyword evidence="1" id="KW-0812">Transmembrane</keyword>
<feature type="transmembrane region" description="Helical" evidence="1">
    <location>
        <begin position="71"/>
        <end position="88"/>
    </location>
</feature>
<gene>
    <name evidence="2" type="ORF">SAMN06265171_102162</name>
</gene>
<evidence type="ECO:0000256" key="1">
    <source>
        <dbReference type="SAM" id="Phobius"/>
    </source>
</evidence>
<proteinExistence type="predicted"/>
<organism evidence="2 3">
    <name type="scientific">Chryseobacterium rhizoplanae</name>
    <dbReference type="NCBI Taxonomy" id="1609531"/>
    <lineage>
        <taxon>Bacteria</taxon>
        <taxon>Pseudomonadati</taxon>
        <taxon>Bacteroidota</taxon>
        <taxon>Flavobacteriia</taxon>
        <taxon>Flavobacteriales</taxon>
        <taxon>Weeksellaceae</taxon>
        <taxon>Chryseobacterium group</taxon>
        <taxon>Chryseobacterium</taxon>
    </lineage>
</organism>
<reference evidence="2 3" key="1">
    <citation type="submission" date="2017-05" db="EMBL/GenBank/DDBJ databases">
        <authorList>
            <person name="Varghese N."/>
            <person name="Submissions S."/>
        </authorList>
    </citation>
    <scope>NUCLEOTIDE SEQUENCE [LARGE SCALE GENOMIC DNA]</scope>
    <source>
        <strain evidence="2 3">DSM 29371</strain>
    </source>
</reference>
<keyword evidence="3" id="KW-1185">Reference proteome</keyword>
<dbReference type="Proteomes" id="UP000316916">
    <property type="component" value="Unassembled WGS sequence"/>
</dbReference>
<accession>A0A521BVC7</accession>
<dbReference type="AlphaFoldDB" id="A0A521BVC7"/>